<evidence type="ECO:0000256" key="1">
    <source>
        <dbReference type="SAM" id="MobiDB-lite"/>
    </source>
</evidence>
<evidence type="ECO:0000313" key="2">
    <source>
        <dbReference type="EMBL" id="GAI74885.1"/>
    </source>
</evidence>
<feature type="non-terminal residue" evidence="2">
    <location>
        <position position="37"/>
    </location>
</feature>
<protein>
    <submittedName>
        <fullName evidence="2">Uncharacterized protein</fullName>
    </submittedName>
</protein>
<reference evidence="2" key="1">
    <citation type="journal article" date="2014" name="Front. Microbiol.">
        <title>High frequency of phylogenetically diverse reductive dehalogenase-homologous genes in deep subseafloor sedimentary metagenomes.</title>
        <authorList>
            <person name="Kawai M."/>
            <person name="Futagami T."/>
            <person name="Toyoda A."/>
            <person name="Takaki Y."/>
            <person name="Nishi S."/>
            <person name="Hori S."/>
            <person name="Arai W."/>
            <person name="Tsubouchi T."/>
            <person name="Morono Y."/>
            <person name="Uchiyama I."/>
            <person name="Ito T."/>
            <person name="Fujiyama A."/>
            <person name="Inagaki F."/>
            <person name="Takami H."/>
        </authorList>
    </citation>
    <scope>NUCLEOTIDE SEQUENCE</scope>
    <source>
        <strain evidence="2">Expedition CK06-06</strain>
    </source>
</reference>
<gene>
    <name evidence="2" type="ORF">S12H4_24102</name>
</gene>
<dbReference type="EMBL" id="BARW01012985">
    <property type="protein sequence ID" value="GAI74885.1"/>
    <property type="molecule type" value="Genomic_DNA"/>
</dbReference>
<dbReference type="AlphaFoldDB" id="X1SHI6"/>
<name>X1SHI6_9ZZZZ</name>
<accession>X1SHI6</accession>
<feature type="compositionally biased region" description="Polar residues" evidence="1">
    <location>
        <begin position="1"/>
        <end position="14"/>
    </location>
</feature>
<feature type="region of interest" description="Disordered" evidence="1">
    <location>
        <begin position="1"/>
        <end position="37"/>
    </location>
</feature>
<proteinExistence type="predicted"/>
<organism evidence="2">
    <name type="scientific">marine sediment metagenome</name>
    <dbReference type="NCBI Taxonomy" id="412755"/>
    <lineage>
        <taxon>unclassified sequences</taxon>
        <taxon>metagenomes</taxon>
        <taxon>ecological metagenomes</taxon>
    </lineage>
</organism>
<comment type="caution">
    <text evidence="2">The sequence shown here is derived from an EMBL/GenBank/DDBJ whole genome shotgun (WGS) entry which is preliminary data.</text>
</comment>
<feature type="compositionally biased region" description="Basic and acidic residues" evidence="1">
    <location>
        <begin position="16"/>
        <end position="37"/>
    </location>
</feature>
<sequence>MGSDSPDSLISAFSYSEREREGRMKTEVVEQEQVKKK</sequence>